<dbReference type="Proteomes" id="UP000195521">
    <property type="component" value="Unassembled WGS sequence"/>
</dbReference>
<evidence type="ECO:0000313" key="11">
    <source>
        <dbReference type="Proteomes" id="UP000195521"/>
    </source>
</evidence>
<evidence type="ECO:0000256" key="4">
    <source>
        <dbReference type="ARBA" id="ARBA00022723"/>
    </source>
</evidence>
<dbReference type="SMART" id="SM00647">
    <property type="entry name" value="IBR"/>
    <property type="match status" value="2"/>
</dbReference>
<dbReference type="Pfam" id="PF22191">
    <property type="entry name" value="IBR_1"/>
    <property type="match status" value="1"/>
</dbReference>
<dbReference type="RefSeq" id="XP_028543369.1">
    <property type="nucleotide sequence ID" value="XM_028687568.1"/>
</dbReference>
<keyword evidence="3" id="KW-0808">Transferase</keyword>
<keyword evidence="6" id="KW-0863">Zinc-finger</keyword>
<evidence type="ECO:0000259" key="9">
    <source>
        <dbReference type="PROSITE" id="PS51873"/>
    </source>
</evidence>
<name>A0A1Y1JEV5_PLAGO</name>
<keyword evidence="5" id="KW-0677">Repeat</keyword>
<accession>A0A1Y1JEV5</accession>
<keyword evidence="8" id="KW-0862">Zinc</keyword>
<protein>
    <recommendedName>
        <fullName evidence="2">RBR-type E3 ubiquitin transferase</fullName>
        <ecNumber evidence="2">2.3.2.31</ecNumber>
    </recommendedName>
</protein>
<dbReference type="AlphaFoldDB" id="A0A1Y1JEV5"/>
<keyword evidence="4" id="KW-0479">Metal-binding</keyword>
<dbReference type="InterPro" id="IPR031127">
    <property type="entry name" value="E3_UB_ligase_RBR"/>
</dbReference>
<dbReference type="GO" id="GO:0008270">
    <property type="term" value="F:zinc ion binding"/>
    <property type="evidence" value="ECO:0007669"/>
    <property type="project" value="UniProtKB-KW"/>
</dbReference>
<dbReference type="GeneID" id="39747496"/>
<dbReference type="Gene3D" id="3.30.40.10">
    <property type="entry name" value="Zinc/RING finger domain, C3HC4 (zinc finger)"/>
    <property type="match status" value="1"/>
</dbReference>
<dbReference type="GO" id="GO:0016567">
    <property type="term" value="P:protein ubiquitination"/>
    <property type="evidence" value="ECO:0007669"/>
    <property type="project" value="InterPro"/>
</dbReference>
<evidence type="ECO:0000256" key="8">
    <source>
        <dbReference type="ARBA" id="ARBA00022833"/>
    </source>
</evidence>
<dbReference type="OMA" id="HRFCMIC"/>
<evidence type="ECO:0000256" key="2">
    <source>
        <dbReference type="ARBA" id="ARBA00012251"/>
    </source>
</evidence>
<dbReference type="PROSITE" id="PS51873">
    <property type="entry name" value="TRIAD"/>
    <property type="match status" value="1"/>
</dbReference>
<evidence type="ECO:0000256" key="6">
    <source>
        <dbReference type="ARBA" id="ARBA00022771"/>
    </source>
</evidence>
<dbReference type="EC" id="2.3.2.31" evidence="2"/>
<organism evidence="10 11">
    <name type="scientific">Plasmodium gonderi</name>
    <dbReference type="NCBI Taxonomy" id="77519"/>
    <lineage>
        <taxon>Eukaryota</taxon>
        <taxon>Sar</taxon>
        <taxon>Alveolata</taxon>
        <taxon>Apicomplexa</taxon>
        <taxon>Aconoidasida</taxon>
        <taxon>Haemosporida</taxon>
        <taxon>Plasmodiidae</taxon>
        <taxon>Plasmodium</taxon>
        <taxon>Plasmodium (Plasmodium)</taxon>
    </lineage>
</organism>
<dbReference type="InterPro" id="IPR044066">
    <property type="entry name" value="TRIAD_supradom"/>
</dbReference>
<dbReference type="EMBL" id="BDQF01000009">
    <property type="protein sequence ID" value="GAW80780.1"/>
    <property type="molecule type" value="Genomic_DNA"/>
</dbReference>
<dbReference type="Pfam" id="PF01485">
    <property type="entry name" value="IBR"/>
    <property type="match status" value="1"/>
</dbReference>
<keyword evidence="7" id="KW-0833">Ubl conjugation pathway</keyword>
<evidence type="ECO:0000256" key="3">
    <source>
        <dbReference type="ARBA" id="ARBA00022679"/>
    </source>
</evidence>
<sequence>MNIPKEENIINRAVDVTIQFGKDKKMKVIKRVVGSYDESKNSESERKYKTKESHEEGMKIYLQYFQRNFAKFSNDYNLYNVYTLEQVNQKMKETINDIMVLINMDYDYAYRFMNAYKFNSDKLIEAWFRNPKEVLEKAQLSHLMKEQDFSDHLTNDIILEEKLINAECTLSKEFPTIQKSDDTKWNGEKYICPILLNEYKIENTYALKCGHRYSKECLERYLKTSIENDFDEDIINKKCIEPKCKEFFKQKDWECVLDEKNELLQKYQKILLQIFIKYSHNLKKCPYENCEYVIESVMLKDNTVICKCGYNFCFNCCYEFHRPVTCSVIKKWNDLLTKGDHNIKWIQTHTKNCPNCAKSIEKTSGCMNVKCVCGFSFCWLCLQAWVHHKGGFYKCNQYIERDTSRESTSEAANEATNEDTDEIIDDVVYKHPDKPPNDNQNLTTLRPQQGKALKLEERKRAHKSLNKLNHFKTRFDAHQHGEDFAIRTQLLFVSQFCKMNNVGPTHRIQNFQNSIIQTIRCRKILKWSYAFAYFVEWKDENKKYLFEYHQGQLEKNLDTLQRKTESIDLAQFLNPNLDVKIVREIDELTKTVDVFFKNVCDFIESTFSGFTH</sequence>
<comment type="caution">
    <text evidence="10">The sequence shown here is derived from an EMBL/GenBank/DDBJ whole genome shotgun (WGS) entry which is preliminary data.</text>
</comment>
<dbReference type="Gene3D" id="1.20.120.1750">
    <property type="match status" value="1"/>
</dbReference>
<dbReference type="OrthoDB" id="10009520at2759"/>
<evidence type="ECO:0000313" key="10">
    <source>
        <dbReference type="EMBL" id="GAW80780.1"/>
    </source>
</evidence>
<dbReference type="GO" id="GO:0061630">
    <property type="term" value="F:ubiquitin protein ligase activity"/>
    <property type="evidence" value="ECO:0007669"/>
    <property type="project" value="UniProtKB-EC"/>
</dbReference>
<dbReference type="InterPro" id="IPR002867">
    <property type="entry name" value="IBR_dom"/>
</dbReference>
<evidence type="ECO:0000256" key="1">
    <source>
        <dbReference type="ARBA" id="ARBA00001798"/>
    </source>
</evidence>
<keyword evidence="11" id="KW-1185">Reference proteome</keyword>
<proteinExistence type="predicted"/>
<dbReference type="SUPFAM" id="SSF57850">
    <property type="entry name" value="RING/U-box"/>
    <property type="match status" value="3"/>
</dbReference>
<dbReference type="InterPro" id="IPR013083">
    <property type="entry name" value="Znf_RING/FYVE/PHD"/>
</dbReference>
<feature type="domain" description="RING-type" evidence="9">
    <location>
        <begin position="188"/>
        <end position="399"/>
    </location>
</feature>
<gene>
    <name evidence="10" type="ORF">PGO_083460</name>
</gene>
<dbReference type="PANTHER" id="PTHR11685">
    <property type="entry name" value="RBR FAMILY RING FINGER AND IBR DOMAIN-CONTAINING"/>
    <property type="match status" value="1"/>
</dbReference>
<evidence type="ECO:0000256" key="5">
    <source>
        <dbReference type="ARBA" id="ARBA00022737"/>
    </source>
</evidence>
<evidence type="ECO:0000256" key="7">
    <source>
        <dbReference type="ARBA" id="ARBA00022786"/>
    </source>
</evidence>
<comment type="catalytic activity">
    <reaction evidence="1">
        <text>[E2 ubiquitin-conjugating enzyme]-S-ubiquitinyl-L-cysteine + [acceptor protein]-L-lysine = [E2 ubiquitin-conjugating enzyme]-L-cysteine + [acceptor protein]-N(6)-ubiquitinyl-L-lysine.</text>
        <dbReference type="EC" id="2.3.2.31"/>
    </reaction>
</comment>
<reference evidence="11" key="1">
    <citation type="submission" date="2017-04" db="EMBL/GenBank/DDBJ databases">
        <title>Plasmodium gonderi genome.</title>
        <authorList>
            <person name="Arisue N."/>
            <person name="Honma H."/>
            <person name="Kawai S."/>
            <person name="Tougan T."/>
            <person name="Tanabe K."/>
            <person name="Horii T."/>
        </authorList>
    </citation>
    <scope>NUCLEOTIDE SEQUENCE [LARGE SCALE GENOMIC DNA]</scope>
    <source>
        <strain evidence="11">ATCC 30045</strain>
    </source>
</reference>